<sequence>MISSEKERRLWMISHLIGLEEFGYPIIKCVPTSDTTPGYPLWQANRGKGFKAPVVTGPELPVHMFDDPIYYKAELEYRYENAFRRLEEKEIILIQQWQRRRDDLCHHLDKKENEVIEQKEKVKVLEAQFMRMKERCHSLETILGKRNQDIIWYRGGDLMSRYN</sequence>
<keyword evidence="3" id="KW-1185">Reference proteome</keyword>
<accession>A0ABU6UL22</accession>
<gene>
    <name evidence="2" type="ORF">PIB30_056814</name>
</gene>
<reference evidence="2 3" key="1">
    <citation type="journal article" date="2023" name="Plants (Basel)">
        <title>Bridging the Gap: Combining Genomics and Transcriptomics Approaches to Understand Stylosanthes scabra, an Orphan Legume from the Brazilian Caatinga.</title>
        <authorList>
            <person name="Ferreira-Neto J.R.C."/>
            <person name="da Silva M.D."/>
            <person name="Binneck E."/>
            <person name="de Melo N.F."/>
            <person name="da Silva R.H."/>
            <person name="de Melo A.L.T.M."/>
            <person name="Pandolfi V."/>
            <person name="Bustamante F.O."/>
            <person name="Brasileiro-Vidal A.C."/>
            <person name="Benko-Iseppon A.M."/>
        </authorList>
    </citation>
    <scope>NUCLEOTIDE SEQUENCE [LARGE SCALE GENOMIC DNA]</scope>
    <source>
        <tissue evidence="2">Leaves</tissue>
    </source>
</reference>
<dbReference type="Proteomes" id="UP001341840">
    <property type="component" value="Unassembled WGS sequence"/>
</dbReference>
<feature type="coiled-coil region" evidence="1">
    <location>
        <begin position="94"/>
        <end position="135"/>
    </location>
</feature>
<organism evidence="2 3">
    <name type="scientific">Stylosanthes scabra</name>
    <dbReference type="NCBI Taxonomy" id="79078"/>
    <lineage>
        <taxon>Eukaryota</taxon>
        <taxon>Viridiplantae</taxon>
        <taxon>Streptophyta</taxon>
        <taxon>Embryophyta</taxon>
        <taxon>Tracheophyta</taxon>
        <taxon>Spermatophyta</taxon>
        <taxon>Magnoliopsida</taxon>
        <taxon>eudicotyledons</taxon>
        <taxon>Gunneridae</taxon>
        <taxon>Pentapetalae</taxon>
        <taxon>rosids</taxon>
        <taxon>fabids</taxon>
        <taxon>Fabales</taxon>
        <taxon>Fabaceae</taxon>
        <taxon>Papilionoideae</taxon>
        <taxon>50 kb inversion clade</taxon>
        <taxon>dalbergioids sensu lato</taxon>
        <taxon>Dalbergieae</taxon>
        <taxon>Pterocarpus clade</taxon>
        <taxon>Stylosanthes</taxon>
    </lineage>
</organism>
<evidence type="ECO:0000256" key="1">
    <source>
        <dbReference type="SAM" id="Coils"/>
    </source>
</evidence>
<keyword evidence="1" id="KW-0175">Coiled coil</keyword>
<evidence type="ECO:0000313" key="2">
    <source>
        <dbReference type="EMBL" id="MED6161015.1"/>
    </source>
</evidence>
<protein>
    <submittedName>
        <fullName evidence="2">Uncharacterized protein</fullName>
    </submittedName>
</protein>
<dbReference type="EMBL" id="JASCZI010121287">
    <property type="protein sequence ID" value="MED6161015.1"/>
    <property type="molecule type" value="Genomic_DNA"/>
</dbReference>
<evidence type="ECO:0000313" key="3">
    <source>
        <dbReference type="Proteomes" id="UP001341840"/>
    </source>
</evidence>
<proteinExistence type="predicted"/>
<name>A0ABU6UL22_9FABA</name>
<comment type="caution">
    <text evidence="2">The sequence shown here is derived from an EMBL/GenBank/DDBJ whole genome shotgun (WGS) entry which is preliminary data.</text>
</comment>